<dbReference type="OrthoDB" id="1298214at2759"/>
<sequence length="265" mass="30515">MGEKRHRFRITLLNLLLKERQTKSKIFVDRKETTLIYVPIKNETSFIAKVVYNVEDIKRVIAEFIIIDEQPFKVVEGEGLKKLMVKALPNFELPSRLTVIENTTGTDVKMIIDSLPVVSIPQKKGKNTLYLRTTPKEQTRTTPIDFIPTDGKRRAKCNYCVKHFAAETKTNETSVLWSHLNDKCLKSPFRFVDRKQTTLKSVPIKVGGQENRTSYIAKVVYNVEDIRRAIAEFIIIDEQPFKVVEGEGFKQLMAKALPNFELPSR</sequence>
<dbReference type="Pfam" id="PF02892">
    <property type="entry name" value="zf-BED"/>
    <property type="match status" value="1"/>
</dbReference>
<keyword evidence="3" id="KW-0862">Zinc</keyword>
<reference evidence="7 8" key="1">
    <citation type="submission" date="2020-09" db="EMBL/GenBank/DDBJ databases">
        <title>De no assembly of potato wild relative species, Solanum commersonii.</title>
        <authorList>
            <person name="Cho K."/>
        </authorList>
    </citation>
    <scope>NUCLEOTIDE SEQUENCE [LARGE SCALE GENOMIC DNA]</scope>
    <source>
        <strain evidence="7">LZ3.2</strain>
        <tissue evidence="7">Leaf</tissue>
    </source>
</reference>
<feature type="domain" description="BED-type" evidence="6">
    <location>
        <begin position="153"/>
        <end position="184"/>
    </location>
</feature>
<evidence type="ECO:0000256" key="4">
    <source>
        <dbReference type="ARBA" id="ARBA00023015"/>
    </source>
</evidence>
<dbReference type="InterPro" id="IPR052035">
    <property type="entry name" value="ZnF_BED_domain_contain"/>
</dbReference>
<dbReference type="GO" id="GO:0008270">
    <property type="term" value="F:zinc ion binding"/>
    <property type="evidence" value="ECO:0007669"/>
    <property type="project" value="UniProtKB-KW"/>
</dbReference>
<proteinExistence type="predicted"/>
<keyword evidence="4" id="KW-0805">Transcription regulation</keyword>
<evidence type="ECO:0000256" key="2">
    <source>
        <dbReference type="ARBA" id="ARBA00022771"/>
    </source>
</evidence>
<accession>A0A9J6A0N1</accession>
<evidence type="ECO:0000259" key="6">
    <source>
        <dbReference type="Pfam" id="PF02892"/>
    </source>
</evidence>
<dbReference type="GO" id="GO:0003677">
    <property type="term" value="F:DNA binding"/>
    <property type="evidence" value="ECO:0007669"/>
    <property type="project" value="InterPro"/>
</dbReference>
<dbReference type="SUPFAM" id="SSF140996">
    <property type="entry name" value="Hermes dimerisation domain"/>
    <property type="match status" value="2"/>
</dbReference>
<protein>
    <recommendedName>
        <fullName evidence="6">BED-type domain-containing protein</fullName>
    </recommendedName>
</protein>
<evidence type="ECO:0000313" key="7">
    <source>
        <dbReference type="EMBL" id="KAG5617679.1"/>
    </source>
</evidence>
<name>A0A9J6A0N1_SOLCO</name>
<evidence type="ECO:0000256" key="5">
    <source>
        <dbReference type="ARBA" id="ARBA00023163"/>
    </source>
</evidence>
<dbReference type="InterPro" id="IPR003656">
    <property type="entry name" value="Znf_BED"/>
</dbReference>
<feature type="non-terminal residue" evidence="7">
    <location>
        <position position="265"/>
    </location>
</feature>
<dbReference type="PANTHER" id="PTHR46481">
    <property type="entry name" value="ZINC FINGER BED DOMAIN-CONTAINING PROTEIN 4"/>
    <property type="match status" value="1"/>
</dbReference>
<comment type="caution">
    <text evidence="7">The sequence shown here is derived from an EMBL/GenBank/DDBJ whole genome shotgun (WGS) entry which is preliminary data.</text>
</comment>
<dbReference type="EMBL" id="JACXVP010000003">
    <property type="protein sequence ID" value="KAG5617679.1"/>
    <property type="molecule type" value="Genomic_DNA"/>
</dbReference>
<keyword evidence="1" id="KW-0479">Metal-binding</keyword>
<keyword evidence="2" id="KW-0863">Zinc-finger</keyword>
<gene>
    <name evidence="7" type="ORF">H5410_017503</name>
</gene>
<evidence type="ECO:0000313" key="8">
    <source>
        <dbReference type="Proteomes" id="UP000824120"/>
    </source>
</evidence>
<dbReference type="AlphaFoldDB" id="A0A9J6A0N1"/>
<keyword evidence="8" id="KW-1185">Reference proteome</keyword>
<organism evidence="7 8">
    <name type="scientific">Solanum commersonii</name>
    <name type="common">Commerson's wild potato</name>
    <name type="synonym">Commerson's nightshade</name>
    <dbReference type="NCBI Taxonomy" id="4109"/>
    <lineage>
        <taxon>Eukaryota</taxon>
        <taxon>Viridiplantae</taxon>
        <taxon>Streptophyta</taxon>
        <taxon>Embryophyta</taxon>
        <taxon>Tracheophyta</taxon>
        <taxon>Spermatophyta</taxon>
        <taxon>Magnoliopsida</taxon>
        <taxon>eudicotyledons</taxon>
        <taxon>Gunneridae</taxon>
        <taxon>Pentapetalae</taxon>
        <taxon>asterids</taxon>
        <taxon>lamiids</taxon>
        <taxon>Solanales</taxon>
        <taxon>Solanaceae</taxon>
        <taxon>Solanoideae</taxon>
        <taxon>Solaneae</taxon>
        <taxon>Solanum</taxon>
    </lineage>
</organism>
<evidence type="ECO:0000256" key="3">
    <source>
        <dbReference type="ARBA" id="ARBA00022833"/>
    </source>
</evidence>
<keyword evidence="5" id="KW-0804">Transcription</keyword>
<dbReference type="PANTHER" id="PTHR46481:SF7">
    <property type="entry name" value="ZINC FINGER BED DOMAIN-CONTAINING PROTEIN RICESLEEPER 2-LIKE"/>
    <property type="match status" value="1"/>
</dbReference>
<evidence type="ECO:0000256" key="1">
    <source>
        <dbReference type="ARBA" id="ARBA00022723"/>
    </source>
</evidence>
<dbReference type="Proteomes" id="UP000824120">
    <property type="component" value="Chromosome 3"/>
</dbReference>